<dbReference type="SUPFAM" id="SSF51735">
    <property type="entry name" value="NAD(P)-binding Rossmann-fold domains"/>
    <property type="match status" value="1"/>
</dbReference>
<dbReference type="GO" id="GO:0070403">
    <property type="term" value="F:NAD+ binding"/>
    <property type="evidence" value="ECO:0007669"/>
    <property type="project" value="InterPro"/>
</dbReference>
<organism evidence="5">
    <name type="scientific">bioreactor metagenome</name>
    <dbReference type="NCBI Taxonomy" id="1076179"/>
    <lineage>
        <taxon>unclassified sequences</taxon>
        <taxon>metagenomes</taxon>
        <taxon>ecological metagenomes</taxon>
    </lineage>
</organism>
<name>A0A644ZM77_9ZZZZ</name>
<dbReference type="EC" id="1.1.1.157" evidence="5"/>
<dbReference type="Pfam" id="PF02737">
    <property type="entry name" value="3HCDH_N"/>
    <property type="match status" value="1"/>
</dbReference>
<dbReference type="InterPro" id="IPR006108">
    <property type="entry name" value="3HC_DH_C"/>
</dbReference>
<reference evidence="5" key="1">
    <citation type="submission" date="2019-08" db="EMBL/GenBank/DDBJ databases">
        <authorList>
            <person name="Kucharzyk K."/>
            <person name="Murdoch R.W."/>
            <person name="Higgins S."/>
            <person name="Loffler F."/>
        </authorList>
    </citation>
    <scope>NUCLEOTIDE SEQUENCE</scope>
</reference>
<gene>
    <name evidence="5" type="primary">hbd_20</name>
    <name evidence="5" type="ORF">SDC9_88487</name>
</gene>
<dbReference type="InterPro" id="IPR006176">
    <property type="entry name" value="3-OHacyl-CoA_DH_NAD-bd"/>
</dbReference>
<evidence type="ECO:0000256" key="1">
    <source>
        <dbReference type="ARBA" id="ARBA00009463"/>
    </source>
</evidence>
<dbReference type="InterPro" id="IPR013328">
    <property type="entry name" value="6PGD_dom2"/>
</dbReference>
<dbReference type="InterPro" id="IPR036291">
    <property type="entry name" value="NAD(P)-bd_dom_sf"/>
</dbReference>
<dbReference type="InterPro" id="IPR008927">
    <property type="entry name" value="6-PGluconate_DH-like_C_sf"/>
</dbReference>
<feature type="domain" description="3-hydroxyacyl-CoA dehydrogenase C-terminal" evidence="3">
    <location>
        <begin position="195"/>
        <end position="291"/>
    </location>
</feature>
<dbReference type="PANTHER" id="PTHR48075">
    <property type="entry name" value="3-HYDROXYACYL-COA DEHYDROGENASE FAMILY PROTEIN"/>
    <property type="match status" value="1"/>
</dbReference>
<evidence type="ECO:0000313" key="5">
    <source>
        <dbReference type="EMBL" id="MPM41827.1"/>
    </source>
</evidence>
<dbReference type="PROSITE" id="PS00067">
    <property type="entry name" value="3HCDH"/>
    <property type="match status" value="1"/>
</dbReference>
<comment type="similarity">
    <text evidence="1">Belongs to the 3-hydroxyacyl-CoA dehydrogenase family.</text>
</comment>
<feature type="domain" description="3-hydroxyacyl-CoA dehydrogenase NAD binding" evidence="4">
    <location>
        <begin position="8"/>
        <end position="191"/>
    </location>
</feature>
<evidence type="ECO:0000259" key="4">
    <source>
        <dbReference type="Pfam" id="PF02737"/>
    </source>
</evidence>
<dbReference type="EMBL" id="VSSQ01009505">
    <property type="protein sequence ID" value="MPM41827.1"/>
    <property type="molecule type" value="Genomic_DNA"/>
</dbReference>
<accession>A0A644ZM77</accession>
<dbReference type="Gene3D" id="1.10.1040.10">
    <property type="entry name" value="N-(1-d-carboxylethyl)-l-norvaline Dehydrogenase, domain 2"/>
    <property type="match status" value="1"/>
</dbReference>
<protein>
    <submittedName>
        <fullName evidence="5">3-hydroxybutyryl-CoA dehydrogenase</fullName>
        <ecNumber evidence="5">1.1.1.157</ecNumber>
    </submittedName>
</protein>
<proteinExistence type="inferred from homology"/>
<dbReference type="AlphaFoldDB" id="A0A644ZM77"/>
<keyword evidence="2 5" id="KW-0560">Oxidoreductase</keyword>
<dbReference type="GO" id="GO:0008691">
    <property type="term" value="F:3-hydroxybutyryl-CoA dehydrogenase activity"/>
    <property type="evidence" value="ECO:0007669"/>
    <property type="project" value="UniProtKB-EC"/>
</dbReference>
<sequence length="300" mass="32855">MRIEDVKTIAVIGAGAMGQQIAMNTALSGRAQGYKVYLCDSFPAAIEKASKWSADYLTGRVAKGRITQAEADEIASRLIITGDVDKAAAEADLVIEAIIEKLEVKQELFAHISKLCKPDTVLATNSSNIVSSKLADVTEHPERLLNAHYFNPALVMELVELVRGPHTGNEAIEVAQGFARNTGKTPIVIQKEIAGFVANRINAAVTHEALSLLEKGVASVEDIDIACEKGLHYPMGPFRLMDLTGIDVNYYVRCDRYAESHDDYDAPHPLVVEKFKRGEFGRKTGKGWYDYSDSNKDANK</sequence>
<evidence type="ECO:0000259" key="3">
    <source>
        <dbReference type="Pfam" id="PF00725"/>
    </source>
</evidence>
<dbReference type="Pfam" id="PF00725">
    <property type="entry name" value="3HCDH"/>
    <property type="match status" value="1"/>
</dbReference>
<dbReference type="PANTHER" id="PTHR48075:SF5">
    <property type="entry name" value="3-HYDROXYBUTYRYL-COA DEHYDROGENASE"/>
    <property type="match status" value="1"/>
</dbReference>
<evidence type="ECO:0000256" key="2">
    <source>
        <dbReference type="ARBA" id="ARBA00023002"/>
    </source>
</evidence>
<dbReference type="PIRSF" id="PIRSF000105">
    <property type="entry name" value="HCDH"/>
    <property type="match status" value="1"/>
</dbReference>
<dbReference type="Gene3D" id="3.40.50.720">
    <property type="entry name" value="NAD(P)-binding Rossmann-like Domain"/>
    <property type="match status" value="1"/>
</dbReference>
<dbReference type="InterPro" id="IPR022694">
    <property type="entry name" value="3-OHacyl-CoA_DH"/>
</dbReference>
<dbReference type="InterPro" id="IPR006180">
    <property type="entry name" value="3-OHacyl-CoA_DH_CS"/>
</dbReference>
<comment type="caution">
    <text evidence="5">The sequence shown here is derived from an EMBL/GenBank/DDBJ whole genome shotgun (WGS) entry which is preliminary data.</text>
</comment>
<dbReference type="SUPFAM" id="SSF48179">
    <property type="entry name" value="6-phosphogluconate dehydrogenase C-terminal domain-like"/>
    <property type="match status" value="1"/>
</dbReference>
<dbReference type="FunFam" id="3.40.50.720:FF:000009">
    <property type="entry name" value="Fatty oxidation complex, alpha subunit"/>
    <property type="match status" value="1"/>
</dbReference>
<dbReference type="GO" id="GO:0006631">
    <property type="term" value="P:fatty acid metabolic process"/>
    <property type="evidence" value="ECO:0007669"/>
    <property type="project" value="InterPro"/>
</dbReference>